<dbReference type="Pfam" id="PF14244">
    <property type="entry name" value="Retrotran_gag_3"/>
    <property type="match status" value="1"/>
</dbReference>
<keyword evidence="4" id="KW-1185">Reference proteome</keyword>
<feature type="domain" description="Retrotransposon Copia-like N-terminal" evidence="2">
    <location>
        <begin position="50"/>
        <end position="96"/>
    </location>
</feature>
<protein>
    <submittedName>
        <fullName evidence="3">Retrovirus-related pol polyprotein from transposon TNT 1-94</fullName>
    </submittedName>
</protein>
<dbReference type="InterPro" id="IPR029472">
    <property type="entry name" value="Copia-like_N"/>
</dbReference>
<organism evidence="3 4">
    <name type="scientific">Tanacetum coccineum</name>
    <dbReference type="NCBI Taxonomy" id="301880"/>
    <lineage>
        <taxon>Eukaryota</taxon>
        <taxon>Viridiplantae</taxon>
        <taxon>Streptophyta</taxon>
        <taxon>Embryophyta</taxon>
        <taxon>Tracheophyta</taxon>
        <taxon>Spermatophyta</taxon>
        <taxon>Magnoliopsida</taxon>
        <taxon>eudicotyledons</taxon>
        <taxon>Gunneridae</taxon>
        <taxon>Pentapetalae</taxon>
        <taxon>asterids</taxon>
        <taxon>campanulids</taxon>
        <taxon>Asterales</taxon>
        <taxon>Asteraceae</taxon>
        <taxon>Asteroideae</taxon>
        <taxon>Anthemideae</taxon>
        <taxon>Anthemidinae</taxon>
        <taxon>Tanacetum</taxon>
    </lineage>
</organism>
<reference evidence="3" key="1">
    <citation type="journal article" date="2022" name="Int. J. Mol. Sci.">
        <title>Draft Genome of Tanacetum Coccineum: Genomic Comparison of Closely Related Tanacetum-Family Plants.</title>
        <authorList>
            <person name="Yamashiro T."/>
            <person name="Shiraishi A."/>
            <person name="Nakayama K."/>
            <person name="Satake H."/>
        </authorList>
    </citation>
    <scope>NUCLEOTIDE SEQUENCE</scope>
</reference>
<sequence>MQLVTSSMAILSSSNQNQNQNHNNNQNHNQTTNPNQLNANIINDPLYTASSDHPGMVLTNTPFNKRNFHGWSKNVRMTLGAKLKLGFTDGSCPKPDVGDVELQKWIRCDYMLRKEIAERYGQSNGPLIYQLERKLSKISQGSLTIASYFNKLKKCWDELKNINRLPTCEYGKMRECACDLENFLLRDSNSKLIQFLMKLNDEYKGQMVKEKILKESEMMAKKQNMIAAHVNSGFDEHFCEDSPFDMGNKNEIRLILNSGFDQKLVAEVFQETMRMFKGKGVMPEGNACTSHACILSCFTISFAILCHPNMNIRVD</sequence>
<proteinExistence type="predicted"/>
<dbReference type="Proteomes" id="UP001151760">
    <property type="component" value="Unassembled WGS sequence"/>
</dbReference>
<feature type="compositionally biased region" description="Low complexity" evidence="1">
    <location>
        <begin position="15"/>
        <end position="38"/>
    </location>
</feature>
<comment type="caution">
    <text evidence="3">The sequence shown here is derived from an EMBL/GenBank/DDBJ whole genome shotgun (WGS) entry which is preliminary data.</text>
</comment>
<dbReference type="PANTHER" id="PTHR37610">
    <property type="entry name" value="CCHC-TYPE DOMAIN-CONTAINING PROTEIN"/>
    <property type="match status" value="1"/>
</dbReference>
<evidence type="ECO:0000256" key="1">
    <source>
        <dbReference type="SAM" id="MobiDB-lite"/>
    </source>
</evidence>
<dbReference type="EMBL" id="BQNB010017486">
    <property type="protein sequence ID" value="GJT63754.1"/>
    <property type="molecule type" value="Genomic_DNA"/>
</dbReference>
<accession>A0ABQ5FLA3</accession>
<feature type="region of interest" description="Disordered" evidence="1">
    <location>
        <begin position="15"/>
        <end position="39"/>
    </location>
</feature>
<evidence type="ECO:0000313" key="3">
    <source>
        <dbReference type="EMBL" id="GJT63754.1"/>
    </source>
</evidence>
<name>A0ABQ5FLA3_9ASTR</name>
<evidence type="ECO:0000313" key="4">
    <source>
        <dbReference type="Proteomes" id="UP001151760"/>
    </source>
</evidence>
<evidence type="ECO:0000259" key="2">
    <source>
        <dbReference type="Pfam" id="PF14244"/>
    </source>
</evidence>
<gene>
    <name evidence="3" type="ORF">Tco_1015234</name>
</gene>
<dbReference type="PANTHER" id="PTHR37610:SF40">
    <property type="entry name" value="OS01G0909600 PROTEIN"/>
    <property type="match status" value="1"/>
</dbReference>
<reference evidence="3" key="2">
    <citation type="submission" date="2022-01" db="EMBL/GenBank/DDBJ databases">
        <authorList>
            <person name="Yamashiro T."/>
            <person name="Shiraishi A."/>
            <person name="Satake H."/>
            <person name="Nakayama K."/>
        </authorList>
    </citation>
    <scope>NUCLEOTIDE SEQUENCE</scope>
</reference>